<comment type="caution">
    <text evidence="1">The sequence shown here is derived from an EMBL/GenBank/DDBJ whole genome shotgun (WGS) entry which is preliminary data.</text>
</comment>
<proteinExistence type="predicted"/>
<sequence length="453" mass="51324">MKDNLKINRSIKVENCNSYFRNRQDRVKHLKNAHGDASKEGTAVIENKKKSIKHQYQKANNVPFSNSSTLNVIGGADFLSPPMTPHDSAFISNDNFADSSVYLPADTNGIKGFPGVAELTPNSFSQYHNSISPFVGSEVVLSSNNFFNNSNNMNYETLPLNMFITPKCIPSVGFNWKIFLRSFLFFNFSAGIDAEQDAVNKIYDYGKNGGLVPVNAQTSIYVDVLERLKNLNLDIPSILTKRQSMLIKDMVKGGGVMKGFRKILTELKGTLLYDAELKKLSSSTSGVNFIPAKILSELLMFILETYRRTMNNDTTVELVEVSHKSRNWCNPGDCGKSQLGLRFKLPYIEDIRVVYLKKQEFYAFTESVKYDLQKMVEEIVWGDEHESILIRELCCKGLICDLGKLNSKINFNLSLIDSGEKLDIKYFMKIGFDKHWVMEDNLRDSDDLFVVQS</sequence>
<evidence type="ECO:0000313" key="2">
    <source>
        <dbReference type="Proteomes" id="UP001211065"/>
    </source>
</evidence>
<accession>A0AAD5U9M0</accession>
<gene>
    <name evidence="1" type="ORF">HK099_007154</name>
</gene>
<keyword evidence="2" id="KW-1185">Reference proteome</keyword>
<evidence type="ECO:0000313" key="1">
    <source>
        <dbReference type="EMBL" id="KAJ3225236.1"/>
    </source>
</evidence>
<protein>
    <submittedName>
        <fullName evidence="1">Uncharacterized protein</fullName>
    </submittedName>
</protein>
<reference evidence="1" key="1">
    <citation type="submission" date="2020-05" db="EMBL/GenBank/DDBJ databases">
        <title>Phylogenomic resolution of chytrid fungi.</title>
        <authorList>
            <person name="Stajich J.E."/>
            <person name="Amses K."/>
            <person name="Simmons R."/>
            <person name="Seto K."/>
            <person name="Myers J."/>
            <person name="Bonds A."/>
            <person name="Quandt C.A."/>
            <person name="Barry K."/>
            <person name="Liu P."/>
            <person name="Grigoriev I."/>
            <person name="Longcore J.E."/>
            <person name="James T.Y."/>
        </authorList>
    </citation>
    <scope>NUCLEOTIDE SEQUENCE</scope>
    <source>
        <strain evidence="1">JEL0476</strain>
    </source>
</reference>
<dbReference type="EMBL" id="JADGJW010000067">
    <property type="protein sequence ID" value="KAJ3225236.1"/>
    <property type="molecule type" value="Genomic_DNA"/>
</dbReference>
<name>A0AAD5U9M0_9FUNG</name>
<dbReference type="Proteomes" id="UP001211065">
    <property type="component" value="Unassembled WGS sequence"/>
</dbReference>
<dbReference type="AlphaFoldDB" id="A0AAD5U9M0"/>
<organism evidence="1 2">
    <name type="scientific">Clydaea vesicula</name>
    <dbReference type="NCBI Taxonomy" id="447962"/>
    <lineage>
        <taxon>Eukaryota</taxon>
        <taxon>Fungi</taxon>
        <taxon>Fungi incertae sedis</taxon>
        <taxon>Chytridiomycota</taxon>
        <taxon>Chytridiomycota incertae sedis</taxon>
        <taxon>Chytridiomycetes</taxon>
        <taxon>Lobulomycetales</taxon>
        <taxon>Lobulomycetaceae</taxon>
        <taxon>Clydaea</taxon>
    </lineage>
</organism>